<dbReference type="InterPro" id="IPR003136">
    <property type="entry name" value="Cytidylate_kin"/>
</dbReference>
<dbReference type="HAMAP" id="MF_00238">
    <property type="entry name" value="Cytidyl_kinase_type1"/>
    <property type="match status" value="1"/>
</dbReference>
<dbReference type="GO" id="GO:0036430">
    <property type="term" value="F:CMP kinase activity"/>
    <property type="evidence" value="ECO:0007669"/>
    <property type="project" value="RHEA"/>
</dbReference>
<evidence type="ECO:0000313" key="12">
    <source>
        <dbReference type="Proteomes" id="UP000031972"/>
    </source>
</evidence>
<dbReference type="PANTHER" id="PTHR21299">
    <property type="entry name" value="CYTIDYLATE KINASE/PANTOATE-BETA-ALANINE LIGASE"/>
    <property type="match status" value="1"/>
</dbReference>
<evidence type="ECO:0000256" key="1">
    <source>
        <dbReference type="ARBA" id="ARBA00009427"/>
    </source>
</evidence>
<feature type="binding site" evidence="9">
    <location>
        <begin position="14"/>
        <end position="22"/>
    </location>
    <ligand>
        <name>ATP</name>
        <dbReference type="ChEBI" id="CHEBI:30616"/>
    </ligand>
</feature>
<keyword evidence="3 9" id="KW-0808">Transferase</keyword>
<evidence type="ECO:0000256" key="6">
    <source>
        <dbReference type="ARBA" id="ARBA00022840"/>
    </source>
</evidence>
<keyword evidence="5 9" id="KW-0418">Kinase</keyword>
<dbReference type="NCBIfam" id="TIGR00017">
    <property type="entry name" value="cmk"/>
    <property type="match status" value="1"/>
</dbReference>
<comment type="catalytic activity">
    <reaction evidence="8 9">
        <text>CMP + ATP = CDP + ADP</text>
        <dbReference type="Rhea" id="RHEA:11600"/>
        <dbReference type="ChEBI" id="CHEBI:30616"/>
        <dbReference type="ChEBI" id="CHEBI:58069"/>
        <dbReference type="ChEBI" id="CHEBI:60377"/>
        <dbReference type="ChEBI" id="CHEBI:456216"/>
        <dbReference type="EC" id="2.7.4.25"/>
    </reaction>
</comment>
<dbReference type="InterPro" id="IPR027417">
    <property type="entry name" value="P-loop_NTPase"/>
</dbReference>
<organism evidence="11 12">
    <name type="scientific">Jeotgalibacillus campisalis</name>
    <dbReference type="NCBI Taxonomy" id="220754"/>
    <lineage>
        <taxon>Bacteria</taxon>
        <taxon>Bacillati</taxon>
        <taxon>Bacillota</taxon>
        <taxon>Bacilli</taxon>
        <taxon>Bacillales</taxon>
        <taxon>Caryophanaceae</taxon>
        <taxon>Jeotgalibacillus</taxon>
    </lineage>
</organism>
<dbReference type="EC" id="2.7.4.25" evidence="9"/>
<comment type="caution">
    <text evidence="11">The sequence shown here is derived from an EMBL/GenBank/DDBJ whole genome shotgun (WGS) entry which is preliminary data.</text>
</comment>
<evidence type="ECO:0000256" key="2">
    <source>
        <dbReference type="ARBA" id="ARBA00022490"/>
    </source>
</evidence>
<dbReference type="GO" id="GO:0036431">
    <property type="term" value="F:dCMP kinase activity"/>
    <property type="evidence" value="ECO:0007669"/>
    <property type="project" value="InterPro"/>
</dbReference>
<keyword evidence="6 9" id="KW-0067">ATP-binding</keyword>
<evidence type="ECO:0000313" key="11">
    <source>
        <dbReference type="EMBL" id="KIL48078.1"/>
    </source>
</evidence>
<feature type="domain" description="Cytidylate kinase" evidence="10">
    <location>
        <begin position="10"/>
        <end position="222"/>
    </location>
</feature>
<dbReference type="FunFam" id="3.40.50.300:FF:000484">
    <property type="entry name" value="Cytidylate kinase"/>
    <property type="match status" value="1"/>
</dbReference>
<comment type="subcellular location">
    <subcellularLocation>
        <location evidence="9">Cytoplasm</location>
    </subcellularLocation>
</comment>
<name>A0A0C2VVS5_9BACL</name>
<dbReference type="SUPFAM" id="SSF52540">
    <property type="entry name" value="P-loop containing nucleoside triphosphate hydrolases"/>
    <property type="match status" value="1"/>
</dbReference>
<sequence>MKEKRSKIRIALDGPAAAGKSTIAKVLAEELGFIYIDTGAMYRTLTYKAIQLKIDVENEKELSNLLLNTLIELIPGAKGQRVFLDGQEVTEKIRSNEVTSQVSMVAKHKTVRDEMVKRQQKLVEDGGIVMDGRDIGTHVIPDAEIKVFMLASVEERARRRFEDHKKQGIKSSLETLQKEIEERDFLDSTRAASPLQKAEDAVELDTTSMNIEEVVKTILHLVDTRGGSV</sequence>
<dbReference type="Pfam" id="PF02224">
    <property type="entry name" value="Cytidylate_kin"/>
    <property type="match status" value="1"/>
</dbReference>
<dbReference type="CDD" id="cd02020">
    <property type="entry name" value="CMPK"/>
    <property type="match status" value="1"/>
</dbReference>
<dbReference type="RefSeq" id="WP_041058038.1">
    <property type="nucleotide sequence ID" value="NZ_JXRR01000014.1"/>
</dbReference>
<evidence type="ECO:0000256" key="5">
    <source>
        <dbReference type="ARBA" id="ARBA00022777"/>
    </source>
</evidence>
<proteinExistence type="inferred from homology"/>
<evidence type="ECO:0000256" key="4">
    <source>
        <dbReference type="ARBA" id="ARBA00022741"/>
    </source>
</evidence>
<dbReference type="GO" id="GO:0006220">
    <property type="term" value="P:pyrimidine nucleotide metabolic process"/>
    <property type="evidence" value="ECO:0007669"/>
    <property type="project" value="UniProtKB-UniRule"/>
</dbReference>
<dbReference type="PATRIC" id="fig|220754.4.peg.2261"/>
<protein>
    <recommendedName>
        <fullName evidence="9">Cytidylate kinase</fullName>
        <shortName evidence="9">CK</shortName>
        <ecNumber evidence="9">2.7.4.25</ecNumber>
    </recommendedName>
    <alternativeName>
        <fullName evidence="9">Cytidine monophosphate kinase</fullName>
        <shortName evidence="9">CMP kinase</shortName>
    </alternativeName>
</protein>
<keyword evidence="12" id="KW-1185">Reference proteome</keyword>
<evidence type="ECO:0000256" key="8">
    <source>
        <dbReference type="ARBA" id="ARBA00048478"/>
    </source>
</evidence>
<dbReference type="OrthoDB" id="9807434at2"/>
<dbReference type="PANTHER" id="PTHR21299:SF2">
    <property type="entry name" value="CYTIDYLATE KINASE"/>
    <property type="match status" value="1"/>
</dbReference>
<keyword evidence="4 9" id="KW-0547">Nucleotide-binding</keyword>
<dbReference type="Gene3D" id="3.40.50.300">
    <property type="entry name" value="P-loop containing nucleotide triphosphate hydrolases"/>
    <property type="match status" value="1"/>
</dbReference>
<comment type="similarity">
    <text evidence="1 9">Belongs to the cytidylate kinase family. Type 1 subfamily.</text>
</comment>
<dbReference type="EMBL" id="JXRR01000014">
    <property type="protein sequence ID" value="KIL48078.1"/>
    <property type="molecule type" value="Genomic_DNA"/>
</dbReference>
<comment type="catalytic activity">
    <reaction evidence="7 9">
        <text>dCMP + ATP = dCDP + ADP</text>
        <dbReference type="Rhea" id="RHEA:25094"/>
        <dbReference type="ChEBI" id="CHEBI:30616"/>
        <dbReference type="ChEBI" id="CHEBI:57566"/>
        <dbReference type="ChEBI" id="CHEBI:58593"/>
        <dbReference type="ChEBI" id="CHEBI:456216"/>
        <dbReference type="EC" id="2.7.4.25"/>
    </reaction>
</comment>
<evidence type="ECO:0000256" key="3">
    <source>
        <dbReference type="ARBA" id="ARBA00022679"/>
    </source>
</evidence>
<dbReference type="GO" id="GO:0005524">
    <property type="term" value="F:ATP binding"/>
    <property type="evidence" value="ECO:0007669"/>
    <property type="project" value="UniProtKB-UniRule"/>
</dbReference>
<dbReference type="GO" id="GO:0015949">
    <property type="term" value="P:nucleobase-containing small molecule interconversion"/>
    <property type="evidence" value="ECO:0007669"/>
    <property type="project" value="TreeGrafter"/>
</dbReference>
<dbReference type="AlphaFoldDB" id="A0A0C2VVS5"/>
<dbReference type="Proteomes" id="UP000031972">
    <property type="component" value="Unassembled WGS sequence"/>
</dbReference>
<gene>
    <name evidence="9" type="primary">cmk</name>
    <name evidence="11" type="ORF">KR50_22450</name>
</gene>
<evidence type="ECO:0000256" key="9">
    <source>
        <dbReference type="HAMAP-Rule" id="MF_00238"/>
    </source>
</evidence>
<dbReference type="GO" id="GO:0005829">
    <property type="term" value="C:cytosol"/>
    <property type="evidence" value="ECO:0007669"/>
    <property type="project" value="TreeGrafter"/>
</dbReference>
<evidence type="ECO:0000256" key="7">
    <source>
        <dbReference type="ARBA" id="ARBA00047615"/>
    </source>
</evidence>
<accession>A0A0C2VVS5</accession>
<dbReference type="InterPro" id="IPR011994">
    <property type="entry name" value="Cytidylate_kinase_dom"/>
</dbReference>
<evidence type="ECO:0000259" key="10">
    <source>
        <dbReference type="Pfam" id="PF02224"/>
    </source>
</evidence>
<reference evidence="11 12" key="1">
    <citation type="submission" date="2015-01" db="EMBL/GenBank/DDBJ databases">
        <title>Jeotgalibacillus campisalis genome sequencing.</title>
        <authorList>
            <person name="Goh K.M."/>
            <person name="Chan K.-G."/>
            <person name="Yaakop A.S."/>
            <person name="Ee R."/>
            <person name="Gan H.M."/>
            <person name="Chan C.S."/>
        </authorList>
    </citation>
    <scope>NUCLEOTIDE SEQUENCE [LARGE SCALE GENOMIC DNA]</scope>
    <source>
        <strain evidence="11 12">SF-57</strain>
    </source>
</reference>
<keyword evidence="2 9" id="KW-0963">Cytoplasm</keyword>